<dbReference type="KEGG" id="fbe:FF125_09010"/>
<dbReference type="Proteomes" id="UP000306229">
    <property type="component" value="Chromosome"/>
</dbReference>
<dbReference type="RefSeq" id="WP_138949458.1">
    <property type="nucleotide sequence ID" value="NZ_CP040749.1"/>
</dbReference>
<gene>
    <name evidence="2" type="ORF">FF125_09010</name>
</gene>
<dbReference type="AlphaFoldDB" id="A0A5B7TV94"/>
<keyword evidence="1" id="KW-1133">Transmembrane helix</keyword>
<feature type="transmembrane region" description="Helical" evidence="1">
    <location>
        <begin position="64"/>
        <end position="80"/>
    </location>
</feature>
<organism evidence="2 3">
    <name type="scientific">Aureibaculum algae</name>
    <dbReference type="NCBI Taxonomy" id="2584122"/>
    <lineage>
        <taxon>Bacteria</taxon>
        <taxon>Pseudomonadati</taxon>
        <taxon>Bacteroidota</taxon>
        <taxon>Flavobacteriia</taxon>
        <taxon>Flavobacteriales</taxon>
        <taxon>Flavobacteriaceae</taxon>
        <taxon>Aureibaculum</taxon>
    </lineage>
</organism>
<evidence type="ECO:0000313" key="2">
    <source>
        <dbReference type="EMBL" id="QCX38562.1"/>
    </source>
</evidence>
<evidence type="ECO:0000256" key="1">
    <source>
        <dbReference type="SAM" id="Phobius"/>
    </source>
</evidence>
<evidence type="ECO:0000313" key="3">
    <source>
        <dbReference type="Proteomes" id="UP000306229"/>
    </source>
</evidence>
<reference evidence="2 3" key="1">
    <citation type="submission" date="2019-05" db="EMBL/GenBank/DDBJ databases">
        <title>Algicella ahnfeltiae gen. nov., sp. nov., a novel marine bacterium of the family Flavobacteriaceae isolated from a red alga.</title>
        <authorList>
            <person name="Nedashkovskaya O.I."/>
            <person name="Kukhlevskiy A.D."/>
            <person name="Kim S.-G."/>
            <person name="Zhukova N.V."/>
            <person name="Mikhailov V.V."/>
        </authorList>
    </citation>
    <scope>NUCLEOTIDE SEQUENCE [LARGE SCALE GENOMIC DNA]</scope>
    <source>
        <strain evidence="2 3">10Alg115</strain>
    </source>
</reference>
<proteinExistence type="predicted"/>
<protein>
    <submittedName>
        <fullName evidence="2">DUF2238 domain-containing protein</fullName>
    </submittedName>
</protein>
<feature type="transmembrane region" description="Helical" evidence="1">
    <location>
        <begin position="108"/>
        <end position="125"/>
    </location>
</feature>
<name>A0A5B7TV94_9FLAO</name>
<keyword evidence="1" id="KW-0812">Transmembrane</keyword>
<dbReference type="Pfam" id="PF09997">
    <property type="entry name" value="DUF2238"/>
    <property type="match status" value="1"/>
</dbReference>
<dbReference type="OrthoDB" id="9786473at2"/>
<feature type="transmembrane region" description="Helical" evidence="1">
    <location>
        <begin position="7"/>
        <end position="27"/>
    </location>
</feature>
<dbReference type="EMBL" id="CP040749">
    <property type="protein sequence ID" value="QCX38562.1"/>
    <property type="molecule type" value="Genomic_DNA"/>
</dbReference>
<feature type="transmembrane region" description="Helical" evidence="1">
    <location>
        <begin position="137"/>
        <end position="164"/>
    </location>
</feature>
<feature type="transmembrane region" description="Helical" evidence="1">
    <location>
        <begin position="184"/>
        <end position="201"/>
    </location>
</feature>
<keyword evidence="3" id="KW-1185">Reference proteome</keyword>
<sequence length="213" mass="24971">MKLYSGAITVIGHKLFWFVLVFAFLWINTLIGTTDIANWLIENTLTVIALLFLILTYKSYCFSNFSYFLIFVFLCLHVYGSEYTYAENPFGFWLQDQFHSSRNPYDRLVHFSFGLLLYYPLYECILKWLKLEKREAVILPILTILSASALYEIIEWLVADVFFVEQGISYLGTQGDVWDSQKDMAVAFFGNIMGALFYYIYRLNTQSVKVENR</sequence>
<keyword evidence="1" id="KW-0472">Membrane</keyword>
<accession>A0A5B7TV94</accession>
<feature type="transmembrane region" description="Helical" evidence="1">
    <location>
        <begin position="39"/>
        <end position="57"/>
    </location>
</feature>
<dbReference type="InterPro" id="IPR014509">
    <property type="entry name" value="YjdF-like"/>
</dbReference>
<dbReference type="InterPro" id="IPR058534">
    <property type="entry name" value="YjdF"/>
</dbReference>
<dbReference type="PIRSF" id="PIRSF020606">
    <property type="entry name" value="UCP020606"/>
    <property type="match status" value="1"/>
</dbReference>